<evidence type="ECO:0000313" key="3">
    <source>
        <dbReference type="Proteomes" id="UP000318478"/>
    </source>
</evidence>
<proteinExistence type="predicted"/>
<keyword evidence="1" id="KW-0812">Transmembrane</keyword>
<name>A0A5C5ZFP0_9BACT</name>
<feature type="transmembrane region" description="Helical" evidence="1">
    <location>
        <begin position="160"/>
        <end position="184"/>
    </location>
</feature>
<accession>A0A5C5ZFP0</accession>
<protein>
    <recommendedName>
        <fullName evidence="4">Glycosyl transferase family 2</fullName>
    </recommendedName>
</protein>
<dbReference type="Proteomes" id="UP000318478">
    <property type="component" value="Unassembled WGS sequence"/>
</dbReference>
<gene>
    <name evidence="2" type="ORF">Pla123a_07270</name>
</gene>
<keyword evidence="1" id="KW-0472">Membrane</keyword>
<dbReference type="InterPro" id="IPR029044">
    <property type="entry name" value="Nucleotide-diphossugar_trans"/>
</dbReference>
<dbReference type="Gene3D" id="3.90.550.10">
    <property type="entry name" value="Spore Coat Polysaccharide Biosynthesis Protein SpsA, Chain A"/>
    <property type="match status" value="1"/>
</dbReference>
<evidence type="ECO:0008006" key="4">
    <source>
        <dbReference type="Google" id="ProtNLM"/>
    </source>
</evidence>
<sequence>MLLEAAPDTELLQFVDGDCELNPTWLEVGASFLAQHPEIVAVSGRRRECRPQQSLYNRFIDREWDSPIGEALSTGGDFLVRAAAYVQAGGFDPSVPAGEEPELCGRLRANGGKVWRLDHEMTLHDANMNSFSEWWRRQRRAGYGALDVERRFRLNLFTPWLKSAVFWNVVAPIALLTAAGVGFIVAGPLAASMVLIAGGVGLLLQVFRLAWKDKRRGSDWRSGFEYGILTMLSKLPIFLGILQGLGVWLRGSQSRLMEYKTAGVAPRSEGSILVPKSPQSDL</sequence>
<feature type="transmembrane region" description="Helical" evidence="1">
    <location>
        <begin position="190"/>
        <end position="211"/>
    </location>
</feature>
<dbReference type="AlphaFoldDB" id="A0A5C5ZFP0"/>
<dbReference type="EMBL" id="SJPO01000001">
    <property type="protein sequence ID" value="TWT85920.1"/>
    <property type="molecule type" value="Genomic_DNA"/>
</dbReference>
<organism evidence="2 3">
    <name type="scientific">Posidoniimonas polymericola</name>
    <dbReference type="NCBI Taxonomy" id="2528002"/>
    <lineage>
        <taxon>Bacteria</taxon>
        <taxon>Pseudomonadati</taxon>
        <taxon>Planctomycetota</taxon>
        <taxon>Planctomycetia</taxon>
        <taxon>Pirellulales</taxon>
        <taxon>Lacipirellulaceae</taxon>
        <taxon>Posidoniimonas</taxon>
    </lineage>
</organism>
<dbReference type="SUPFAM" id="SSF53448">
    <property type="entry name" value="Nucleotide-diphospho-sugar transferases"/>
    <property type="match status" value="1"/>
</dbReference>
<evidence type="ECO:0000313" key="2">
    <source>
        <dbReference type="EMBL" id="TWT85920.1"/>
    </source>
</evidence>
<evidence type="ECO:0000256" key="1">
    <source>
        <dbReference type="SAM" id="Phobius"/>
    </source>
</evidence>
<keyword evidence="3" id="KW-1185">Reference proteome</keyword>
<comment type="caution">
    <text evidence="2">The sequence shown here is derived from an EMBL/GenBank/DDBJ whole genome shotgun (WGS) entry which is preliminary data.</text>
</comment>
<keyword evidence="1" id="KW-1133">Transmembrane helix</keyword>
<reference evidence="2 3" key="1">
    <citation type="submission" date="2019-02" db="EMBL/GenBank/DDBJ databases">
        <title>Deep-cultivation of Planctomycetes and their phenomic and genomic characterization uncovers novel biology.</title>
        <authorList>
            <person name="Wiegand S."/>
            <person name="Jogler M."/>
            <person name="Boedeker C."/>
            <person name="Pinto D."/>
            <person name="Vollmers J."/>
            <person name="Rivas-Marin E."/>
            <person name="Kohn T."/>
            <person name="Peeters S.H."/>
            <person name="Heuer A."/>
            <person name="Rast P."/>
            <person name="Oberbeckmann S."/>
            <person name="Bunk B."/>
            <person name="Jeske O."/>
            <person name="Meyerdierks A."/>
            <person name="Storesund J.E."/>
            <person name="Kallscheuer N."/>
            <person name="Luecker S."/>
            <person name="Lage O.M."/>
            <person name="Pohl T."/>
            <person name="Merkel B.J."/>
            <person name="Hornburger P."/>
            <person name="Mueller R.-W."/>
            <person name="Bruemmer F."/>
            <person name="Labrenz M."/>
            <person name="Spormann A.M."/>
            <person name="Op Den Camp H."/>
            <person name="Overmann J."/>
            <person name="Amann R."/>
            <person name="Jetten M.S.M."/>
            <person name="Mascher T."/>
            <person name="Medema M.H."/>
            <person name="Devos D.P."/>
            <person name="Kaster A.-K."/>
            <person name="Ovreas L."/>
            <person name="Rohde M."/>
            <person name="Galperin M.Y."/>
            <person name="Jogler C."/>
        </authorList>
    </citation>
    <scope>NUCLEOTIDE SEQUENCE [LARGE SCALE GENOMIC DNA]</scope>
    <source>
        <strain evidence="2 3">Pla123a</strain>
    </source>
</reference>
<feature type="transmembrane region" description="Helical" evidence="1">
    <location>
        <begin position="223"/>
        <end position="249"/>
    </location>
</feature>